<dbReference type="GO" id="GO:0005737">
    <property type="term" value="C:cytoplasm"/>
    <property type="evidence" value="ECO:0007669"/>
    <property type="project" value="TreeGrafter"/>
</dbReference>
<evidence type="ECO:0000313" key="3">
    <source>
        <dbReference type="EMBL" id="ELZ29387.1"/>
    </source>
</evidence>
<dbReference type="InterPro" id="IPR011650">
    <property type="entry name" value="Peptidase_M20_dimer"/>
</dbReference>
<feature type="binding site" evidence="1">
    <location>
        <position position="400"/>
    </location>
    <ligand>
        <name>Mn(2+)</name>
        <dbReference type="ChEBI" id="CHEBI:29035"/>
        <label>2</label>
    </ligand>
</feature>
<accession>M0D3W9</accession>
<dbReference type="InterPro" id="IPR036264">
    <property type="entry name" value="Bact_exopeptidase_dim_dom"/>
</dbReference>
<evidence type="ECO:0000259" key="2">
    <source>
        <dbReference type="Pfam" id="PF07687"/>
    </source>
</evidence>
<dbReference type="InParanoid" id="M0D3W9"/>
<dbReference type="RefSeq" id="WP_008387608.1">
    <property type="nucleotide sequence ID" value="NZ_AOIV01000033.1"/>
</dbReference>
<dbReference type="NCBIfam" id="TIGR01891">
    <property type="entry name" value="amidohydrolases"/>
    <property type="match status" value="1"/>
</dbReference>
<dbReference type="Pfam" id="PF01546">
    <property type="entry name" value="Peptidase_M20"/>
    <property type="match status" value="1"/>
</dbReference>
<dbReference type="EMBL" id="AOIV01000033">
    <property type="protein sequence ID" value="ELZ29387.1"/>
    <property type="molecule type" value="Genomic_DNA"/>
</dbReference>
<feature type="binding site" evidence="1">
    <location>
        <position position="180"/>
    </location>
    <ligand>
        <name>Mn(2+)</name>
        <dbReference type="ChEBI" id="CHEBI:29035"/>
        <label>2</label>
    </ligand>
</feature>
<feature type="binding site" evidence="1">
    <location>
        <position position="146"/>
    </location>
    <ligand>
        <name>Mn(2+)</name>
        <dbReference type="ChEBI" id="CHEBI:29035"/>
        <label>2</label>
    </ligand>
</feature>
<gene>
    <name evidence="3" type="ORF">C474_13394</name>
</gene>
<dbReference type="SUPFAM" id="SSF53187">
    <property type="entry name" value="Zn-dependent exopeptidases"/>
    <property type="match status" value="1"/>
</dbReference>
<dbReference type="PATRIC" id="fig|1227487.5.peg.2700"/>
<dbReference type="InterPro" id="IPR002933">
    <property type="entry name" value="Peptidase_M20"/>
</dbReference>
<dbReference type="eggNOG" id="arCOG01108">
    <property type="taxonomic scope" value="Archaea"/>
</dbReference>
<comment type="caution">
    <text evidence="3">The sequence shown here is derived from an EMBL/GenBank/DDBJ whole genome shotgun (WGS) entry which is preliminary data.</text>
</comment>
<evidence type="ECO:0000256" key="1">
    <source>
        <dbReference type="PIRSR" id="PIRSR005962-1"/>
    </source>
</evidence>
<dbReference type="InterPro" id="IPR017439">
    <property type="entry name" value="Amidohydrolase"/>
</dbReference>
<dbReference type="PANTHER" id="PTHR30575">
    <property type="entry name" value="PEPTIDASE M20"/>
    <property type="match status" value="1"/>
</dbReference>
<feature type="binding site" evidence="1">
    <location>
        <position position="148"/>
    </location>
    <ligand>
        <name>Mn(2+)</name>
        <dbReference type="ChEBI" id="CHEBI:29035"/>
        <label>2</label>
    </ligand>
</feature>
<sequence>MNTNIQLPPEQYLIDLRREFHAYPEPGWCEYWTTVRIVEELEDIGVDDIHIGPDALDTNERLGVPEERVLSEWFDKAESKTNRTDILERIEGGRTGAVAVVDRGDGPTVGLRVDIDALPIRESTDGDHVPAAECFRSKNEGFMHACGHDAHVAFGLGTLRTVAESEFRGTFKVFFQPSEELLGGGKPMAVGPHVDDVDYLIGTHVGLDHPTGTVISGIDEVLALSRLAITFSGESAHAGVAPNQGSNAVQAFVTAASNVYGIPRHSDGATRVNVGEISSDNPANVIADRATATIEVRGESNDAMEYMRDSVRRYVESAAEMHGCEAEIALVGAGIREDSDEELVELVSEVANGIDSVSSVVRRGSAGASEDVTYLMRVVKANGGNASYIGIGGGNPSGHHTPTFDIDEDCLLIGVSTLSKTVLELLS</sequence>
<feature type="binding site" evidence="1">
    <location>
        <position position="204"/>
    </location>
    <ligand>
        <name>Mn(2+)</name>
        <dbReference type="ChEBI" id="CHEBI:29035"/>
        <label>2</label>
    </ligand>
</feature>
<dbReference type="GO" id="GO:0046657">
    <property type="term" value="P:folic acid catabolic process"/>
    <property type="evidence" value="ECO:0007669"/>
    <property type="project" value="TreeGrafter"/>
</dbReference>
<keyword evidence="1" id="KW-0479">Metal-binding</keyword>
<organism evidence="3 4">
    <name type="scientific">Halogeometricum pallidum JCM 14848</name>
    <dbReference type="NCBI Taxonomy" id="1227487"/>
    <lineage>
        <taxon>Archaea</taxon>
        <taxon>Methanobacteriati</taxon>
        <taxon>Methanobacteriota</taxon>
        <taxon>Stenosarchaea group</taxon>
        <taxon>Halobacteria</taxon>
        <taxon>Halobacteriales</taxon>
        <taxon>Haloferacaceae</taxon>
        <taxon>Halogeometricum</taxon>
    </lineage>
</organism>
<dbReference type="AlphaFoldDB" id="M0D3W9"/>
<evidence type="ECO:0000313" key="4">
    <source>
        <dbReference type="Proteomes" id="UP000011513"/>
    </source>
</evidence>
<proteinExistence type="predicted"/>
<keyword evidence="1" id="KW-0464">Manganese</keyword>
<dbReference type="InterPro" id="IPR052030">
    <property type="entry name" value="Peptidase_M20/M20A_hydrolases"/>
</dbReference>
<dbReference type="OrthoDB" id="247417at2157"/>
<dbReference type="GO" id="GO:0071713">
    <property type="term" value="F:para-aminobenzoyl-glutamate hydrolase activity"/>
    <property type="evidence" value="ECO:0007669"/>
    <property type="project" value="TreeGrafter"/>
</dbReference>
<name>M0D3W9_HALPD</name>
<dbReference type="GO" id="GO:0046872">
    <property type="term" value="F:metal ion binding"/>
    <property type="evidence" value="ECO:0007669"/>
    <property type="project" value="UniProtKB-KW"/>
</dbReference>
<reference evidence="3 4" key="1">
    <citation type="journal article" date="2014" name="PLoS Genet.">
        <title>Phylogenetically driven sequencing of extremely halophilic archaea reveals strategies for static and dynamic osmo-response.</title>
        <authorList>
            <person name="Becker E.A."/>
            <person name="Seitzer P.M."/>
            <person name="Tritt A."/>
            <person name="Larsen D."/>
            <person name="Krusor M."/>
            <person name="Yao A.I."/>
            <person name="Wu D."/>
            <person name="Madern D."/>
            <person name="Eisen J.A."/>
            <person name="Darling A.E."/>
            <person name="Facciotti M.T."/>
        </authorList>
    </citation>
    <scope>NUCLEOTIDE SEQUENCE [LARGE SCALE GENOMIC DNA]</scope>
    <source>
        <strain evidence="3 4">JCM 14848</strain>
    </source>
</reference>
<dbReference type="Pfam" id="PF07687">
    <property type="entry name" value="M20_dimer"/>
    <property type="match status" value="1"/>
</dbReference>
<protein>
    <submittedName>
        <fullName evidence="3">Amidohydrolase</fullName>
    </submittedName>
</protein>
<comment type="cofactor">
    <cofactor evidence="1">
        <name>Mn(2+)</name>
        <dbReference type="ChEBI" id="CHEBI:29035"/>
    </cofactor>
    <text evidence="1">The Mn(2+) ion enhances activity.</text>
</comment>
<dbReference type="PANTHER" id="PTHR30575:SF3">
    <property type="entry name" value="PEPTIDASE M20 DIMERISATION DOMAIN-CONTAINING PROTEIN"/>
    <property type="match status" value="1"/>
</dbReference>
<feature type="domain" description="Peptidase M20 dimerisation" evidence="2">
    <location>
        <begin position="227"/>
        <end position="319"/>
    </location>
</feature>
<keyword evidence="4" id="KW-1185">Reference proteome</keyword>
<dbReference type="PIRSF" id="PIRSF005962">
    <property type="entry name" value="Pept_M20D_amidohydro"/>
    <property type="match status" value="1"/>
</dbReference>
<dbReference type="GO" id="GO:0016805">
    <property type="term" value="F:dipeptidase activity"/>
    <property type="evidence" value="ECO:0007669"/>
    <property type="project" value="TreeGrafter"/>
</dbReference>
<keyword evidence="3" id="KW-0378">Hydrolase</keyword>
<dbReference type="SUPFAM" id="SSF55031">
    <property type="entry name" value="Bacterial exopeptidase dimerisation domain"/>
    <property type="match status" value="1"/>
</dbReference>
<dbReference type="Gene3D" id="3.40.630.10">
    <property type="entry name" value="Zn peptidases"/>
    <property type="match status" value="2"/>
</dbReference>
<dbReference type="Proteomes" id="UP000011513">
    <property type="component" value="Unassembled WGS sequence"/>
</dbReference>